<sequence length="42" mass="4484">MGNPLKELIEGTGFDKVEIAFTSPIITTHTGPGAIGFIYFAE</sequence>
<dbReference type="InterPro" id="IPR043168">
    <property type="entry name" value="DegV_C"/>
</dbReference>
<dbReference type="HOGENOM" id="CLU_3253671_0_0_9"/>
<proteinExistence type="predicted"/>
<evidence type="ECO:0000313" key="2">
    <source>
        <dbReference type="Proteomes" id="UP000002164"/>
    </source>
</evidence>
<dbReference type="EnsemblBacteria" id="ACA40267">
    <property type="protein sequence ID" value="ACA40267"/>
    <property type="gene ID" value="Bsph_2729"/>
</dbReference>
<dbReference type="Proteomes" id="UP000002164">
    <property type="component" value="Chromosome"/>
</dbReference>
<dbReference type="AlphaFoldDB" id="B1HZH0"/>
<accession>B1HZH0</accession>
<dbReference type="SUPFAM" id="SSF82549">
    <property type="entry name" value="DAK1/DegV-like"/>
    <property type="match status" value="1"/>
</dbReference>
<name>B1HZH0_LYSSC</name>
<dbReference type="KEGG" id="lsp:Bsph_2729"/>
<dbReference type="EMBL" id="CP000817">
    <property type="protein sequence ID" value="ACA40267.1"/>
    <property type="molecule type" value="Genomic_DNA"/>
</dbReference>
<gene>
    <name evidence="1" type="ordered locus">Bsph_2729</name>
</gene>
<evidence type="ECO:0000313" key="1">
    <source>
        <dbReference type="EMBL" id="ACA40267.1"/>
    </source>
</evidence>
<reference evidence="1 2" key="1">
    <citation type="journal article" date="2008" name="J. Bacteriol.">
        <title>Complete genome sequence of the mosquitocidal bacterium Bacillus sphaericus C3-41 and comparison with those of closely related Bacillus species.</title>
        <authorList>
            <person name="Hu X."/>
            <person name="Fan W."/>
            <person name="Han B."/>
            <person name="Liu H."/>
            <person name="Zheng D."/>
            <person name="Li Q."/>
            <person name="Dong W."/>
            <person name="Yan J."/>
            <person name="Gao M."/>
            <person name="Berry C."/>
            <person name="Yuan Z."/>
        </authorList>
    </citation>
    <scope>NUCLEOTIDE SEQUENCE [LARGE SCALE GENOMIC DNA]</scope>
    <source>
        <strain evidence="1 2">C3-41</strain>
    </source>
</reference>
<dbReference type="Gene3D" id="3.30.1180.10">
    <property type="match status" value="1"/>
</dbReference>
<organism evidence="1 2">
    <name type="scientific">Lysinibacillus sphaericus (strain C3-41)</name>
    <dbReference type="NCBI Taxonomy" id="444177"/>
    <lineage>
        <taxon>Bacteria</taxon>
        <taxon>Bacillati</taxon>
        <taxon>Bacillota</taxon>
        <taxon>Bacilli</taxon>
        <taxon>Bacillales</taxon>
        <taxon>Bacillaceae</taxon>
        <taxon>Lysinibacillus</taxon>
    </lineage>
</organism>
<protein>
    <submittedName>
        <fullName evidence="1">DegV family protein</fullName>
    </submittedName>
</protein>